<dbReference type="Proteomes" id="UP001193920">
    <property type="component" value="Unassembled WGS sequence"/>
</dbReference>
<dbReference type="Pfam" id="PF12911">
    <property type="entry name" value="OppC_N"/>
    <property type="match status" value="1"/>
</dbReference>
<evidence type="ECO:0000259" key="14">
    <source>
        <dbReference type="PROSITE" id="PS50928"/>
    </source>
</evidence>
<dbReference type="SUPFAM" id="SSF161098">
    <property type="entry name" value="MetI-like"/>
    <property type="match status" value="1"/>
</dbReference>
<dbReference type="PANTHER" id="PTHR43386:SF1">
    <property type="entry name" value="D,D-DIPEPTIDE TRANSPORT SYSTEM PERMEASE PROTEIN DDPC-RELATED"/>
    <property type="match status" value="1"/>
</dbReference>
<evidence type="ECO:0000256" key="13">
    <source>
        <dbReference type="RuleBase" id="RU363032"/>
    </source>
</evidence>
<dbReference type="Gene3D" id="1.10.3720.10">
    <property type="entry name" value="MetI-like"/>
    <property type="match status" value="1"/>
</dbReference>
<organism evidence="15">
    <name type="scientific">Xenorhabdus szentirmaii</name>
    <dbReference type="NCBI Taxonomy" id="290112"/>
    <lineage>
        <taxon>Bacteria</taxon>
        <taxon>Pseudomonadati</taxon>
        <taxon>Pseudomonadota</taxon>
        <taxon>Gammaproteobacteria</taxon>
        <taxon>Enterobacterales</taxon>
        <taxon>Morganellaceae</taxon>
        <taxon>Xenorhabdus</taxon>
    </lineage>
</organism>
<comment type="caution">
    <text evidence="15">The sequence shown here is derived from an EMBL/GenBank/DDBJ whole genome shotgun (WGS) entry which is preliminary data.</text>
</comment>
<name>A0AAW3YSR5_9GAMM</name>
<keyword evidence="6" id="KW-0571">Peptide transport</keyword>
<feature type="transmembrane region" description="Helical" evidence="13">
    <location>
        <begin position="100"/>
        <end position="127"/>
    </location>
</feature>
<comment type="function">
    <text evidence="11">Part of the ABC transporter DppABCDF involved in dipeptide transport. Responsible for the translocation of the substrate across the membrane.</text>
</comment>
<evidence type="ECO:0000256" key="8">
    <source>
        <dbReference type="ARBA" id="ARBA00022989"/>
    </source>
</evidence>
<feature type="transmembrane region" description="Helical" evidence="13">
    <location>
        <begin position="32"/>
        <end position="53"/>
    </location>
</feature>
<accession>A0AAW3YSR5</accession>
<dbReference type="NCBIfam" id="NF008160">
    <property type="entry name" value="PRK10913.1"/>
    <property type="match status" value="1"/>
</dbReference>
<evidence type="ECO:0000256" key="11">
    <source>
        <dbReference type="ARBA" id="ARBA00053779"/>
    </source>
</evidence>
<dbReference type="InterPro" id="IPR000515">
    <property type="entry name" value="MetI-like"/>
</dbReference>
<evidence type="ECO:0000256" key="5">
    <source>
        <dbReference type="ARBA" id="ARBA00022692"/>
    </source>
</evidence>
<dbReference type="FunFam" id="1.10.3720.10:FF:000007">
    <property type="entry name" value="Dipeptide ABC transporter permease DppC"/>
    <property type="match status" value="1"/>
</dbReference>
<comment type="subcellular location">
    <subcellularLocation>
        <location evidence="1">Cell inner membrane</location>
        <topology evidence="1">Multi-pass membrane protein</topology>
    </subcellularLocation>
    <subcellularLocation>
        <location evidence="13">Cell membrane</location>
        <topology evidence="13">Multi-pass membrane protein</topology>
    </subcellularLocation>
</comment>
<sequence>MTQTTEAAVSGAPKLMTPMQEFWYYFKRNKGAVIGLIYIILMLLVALLAGILAPHGPAEQFRDALLTPPAWQEGGSWQFILGTDDVGRDILSRLMYGARLSLLVGCLVVLMSLIMGIALGVLAGYFGGIVDIIVMRVVDIMLALPSLLLALVLVAIFGPSIVNASLALTFVALPHYIRLTRAAVLVEVNRDYVTASQVAGAGAMRQMFINILPNCLAPLIVQASLGFSNAILDMAALGFLGMGAQPPTPEWGTMLADVLQFTQSAWWVVTFPGLAILLTVLAFNLMGDGLRDALDPKLKQ</sequence>
<evidence type="ECO:0000256" key="1">
    <source>
        <dbReference type="ARBA" id="ARBA00004429"/>
    </source>
</evidence>
<gene>
    <name evidence="15" type="primary">dppC</name>
    <name evidence="15" type="ORF">ID854_06210</name>
</gene>
<dbReference type="CDD" id="cd06261">
    <property type="entry name" value="TM_PBP2"/>
    <property type="match status" value="1"/>
</dbReference>
<feature type="domain" description="ABC transmembrane type-1" evidence="14">
    <location>
        <begin position="98"/>
        <end position="287"/>
    </location>
</feature>
<keyword evidence="7" id="KW-0653">Protein transport</keyword>
<dbReference type="InterPro" id="IPR025966">
    <property type="entry name" value="OppC_N"/>
</dbReference>
<dbReference type="GO" id="GO:0071916">
    <property type="term" value="F:dipeptide transmembrane transporter activity"/>
    <property type="evidence" value="ECO:0007669"/>
    <property type="project" value="TreeGrafter"/>
</dbReference>
<evidence type="ECO:0000256" key="2">
    <source>
        <dbReference type="ARBA" id="ARBA00022448"/>
    </source>
</evidence>
<dbReference type="Pfam" id="PF00528">
    <property type="entry name" value="BPD_transp_1"/>
    <property type="match status" value="1"/>
</dbReference>
<evidence type="ECO:0000256" key="6">
    <source>
        <dbReference type="ARBA" id="ARBA00022856"/>
    </source>
</evidence>
<dbReference type="AlphaFoldDB" id="A0AAW3YSR5"/>
<dbReference type="PANTHER" id="PTHR43386">
    <property type="entry name" value="OLIGOPEPTIDE TRANSPORT SYSTEM PERMEASE PROTEIN APPC"/>
    <property type="match status" value="1"/>
</dbReference>
<keyword evidence="3" id="KW-1003">Cell membrane</keyword>
<evidence type="ECO:0000256" key="12">
    <source>
        <dbReference type="ARBA" id="ARBA00070603"/>
    </source>
</evidence>
<feature type="transmembrane region" description="Helical" evidence="13">
    <location>
        <begin position="147"/>
        <end position="173"/>
    </location>
</feature>
<dbReference type="PROSITE" id="PS50928">
    <property type="entry name" value="ABC_TM1"/>
    <property type="match status" value="1"/>
</dbReference>
<dbReference type="RefSeq" id="WP_038241067.1">
    <property type="nucleotide sequence ID" value="NZ_CAWNPE010000001.1"/>
</dbReference>
<dbReference type="InterPro" id="IPR035906">
    <property type="entry name" value="MetI-like_sf"/>
</dbReference>
<feature type="transmembrane region" description="Helical" evidence="13">
    <location>
        <begin position="215"/>
        <end position="244"/>
    </location>
</feature>
<reference evidence="15" key="2">
    <citation type="journal article" date="2024" name="Toxins">
        <title>Genome Sequence Analysis of Native Xenorhabdus Strains Isolated from Entomopathogenic Nematodes in Argentina.</title>
        <authorList>
            <person name="Palma L."/>
            <person name="Frizzo L."/>
            <person name="Kaiser S."/>
            <person name="Berry C."/>
            <person name="Caballero P."/>
            <person name="Bode H.B."/>
            <person name="Del Valle E.E."/>
        </authorList>
    </citation>
    <scope>NUCLEOTIDE SEQUENCE</scope>
    <source>
        <strain evidence="15">M</strain>
    </source>
</reference>
<keyword evidence="4" id="KW-0997">Cell inner membrane</keyword>
<evidence type="ECO:0000256" key="4">
    <source>
        <dbReference type="ARBA" id="ARBA00022519"/>
    </source>
</evidence>
<proteinExistence type="inferred from homology"/>
<keyword evidence="5 13" id="KW-0812">Transmembrane</keyword>
<evidence type="ECO:0000256" key="7">
    <source>
        <dbReference type="ARBA" id="ARBA00022927"/>
    </source>
</evidence>
<keyword evidence="9 13" id="KW-0472">Membrane</keyword>
<keyword evidence="2 13" id="KW-0813">Transport</keyword>
<feature type="transmembrane region" description="Helical" evidence="13">
    <location>
        <begin position="264"/>
        <end position="287"/>
    </location>
</feature>
<reference evidence="15" key="1">
    <citation type="submission" date="2020-09" db="EMBL/GenBank/DDBJ databases">
        <authorList>
            <person name="Palma L."/>
            <person name="Caballero P."/>
            <person name="Berry C."/>
            <person name="Del Valle E."/>
        </authorList>
    </citation>
    <scope>NUCLEOTIDE SEQUENCE</scope>
    <source>
        <strain evidence="15">M</strain>
    </source>
</reference>
<protein>
    <recommendedName>
        <fullName evidence="12">Dipeptide transport system permease protein DppC</fullName>
    </recommendedName>
</protein>
<dbReference type="GO" id="GO:0015031">
    <property type="term" value="P:protein transport"/>
    <property type="evidence" value="ECO:0007669"/>
    <property type="project" value="UniProtKB-KW"/>
</dbReference>
<dbReference type="InterPro" id="IPR050366">
    <property type="entry name" value="BP-dependent_transpt_permease"/>
</dbReference>
<evidence type="ECO:0000256" key="9">
    <source>
        <dbReference type="ARBA" id="ARBA00023136"/>
    </source>
</evidence>
<dbReference type="GeneID" id="97125897"/>
<keyword evidence="8 13" id="KW-1133">Transmembrane helix</keyword>
<comment type="similarity">
    <text evidence="10">Belongs to the binding-protein-dependent transport system permease family. OppBC subfamily.</text>
</comment>
<dbReference type="GO" id="GO:0005886">
    <property type="term" value="C:plasma membrane"/>
    <property type="evidence" value="ECO:0007669"/>
    <property type="project" value="UniProtKB-SubCell"/>
</dbReference>
<evidence type="ECO:0000256" key="10">
    <source>
        <dbReference type="ARBA" id="ARBA00024202"/>
    </source>
</evidence>
<evidence type="ECO:0000256" key="3">
    <source>
        <dbReference type="ARBA" id="ARBA00022475"/>
    </source>
</evidence>
<evidence type="ECO:0000313" key="15">
    <source>
        <dbReference type="EMBL" id="MBD2800061.1"/>
    </source>
</evidence>
<dbReference type="EMBL" id="JACXBF010000128">
    <property type="protein sequence ID" value="MBD2800061.1"/>
    <property type="molecule type" value="Genomic_DNA"/>
</dbReference>